<dbReference type="InterPro" id="IPR013320">
    <property type="entry name" value="ConA-like_dom_sf"/>
</dbReference>
<proteinExistence type="predicted"/>
<evidence type="ECO:0000259" key="3">
    <source>
        <dbReference type="PROSITE" id="PS51304"/>
    </source>
</evidence>
<feature type="domain" description="Galectin" evidence="3">
    <location>
        <begin position="168"/>
        <end position="380"/>
    </location>
</feature>
<dbReference type="PANTHER" id="PTHR11346:SF147">
    <property type="entry name" value="GALECTIN"/>
    <property type="match status" value="1"/>
</dbReference>
<dbReference type="PROSITE" id="PS51304">
    <property type="entry name" value="GALECTIN"/>
    <property type="match status" value="2"/>
</dbReference>
<sequence>MAAAWIWKSVTELLPQQQFEIGLPHKRPVQGYPQTQRIRLEGVLFGDAHVFDINLKNGYTGQELFQFDPLFKRNFVHRKNTKKGDKEVLQGDLPYSHGKPFVMEVLSEGVKINIKFSIKDEPAYEFIANDNFKYVTVMELIGHFHIHTAKKQVPSIPVPHTRPFQDEFKTNRSLGFTEGERITIKGSVYPGAYKGFSLDLKTTSGDSKYHFRPRFDVTLCATRWTTKCGARQKLAGFCRWRVAVRIHDQKRESGGHHVPAGVRRPSAERVVPYEMTLSGFLPPQKTGQRGGDRNVVGRDSQKKNPATGLLYWVNEESNGSFPFEIGRQFVVDLVAKDKLVIAYVDGRRHSEFVARDDLSTVTKIRVLNPDRIALESVIIGDEPGTKTTEDAAMSQALEDFADQQADQEKA</sequence>
<keyword evidence="4" id="KW-1185">Reference proteome</keyword>
<dbReference type="InterPro" id="IPR044156">
    <property type="entry name" value="Galectin-like"/>
</dbReference>
<organism evidence="4 5">
    <name type="scientific">Globodera pallida</name>
    <name type="common">Potato cyst nematode worm</name>
    <name type="synonym">Heterodera pallida</name>
    <dbReference type="NCBI Taxonomy" id="36090"/>
    <lineage>
        <taxon>Eukaryota</taxon>
        <taxon>Metazoa</taxon>
        <taxon>Ecdysozoa</taxon>
        <taxon>Nematoda</taxon>
        <taxon>Chromadorea</taxon>
        <taxon>Rhabditida</taxon>
        <taxon>Tylenchina</taxon>
        <taxon>Tylenchomorpha</taxon>
        <taxon>Tylenchoidea</taxon>
        <taxon>Heteroderidae</taxon>
        <taxon>Heteroderinae</taxon>
        <taxon>Globodera</taxon>
    </lineage>
</organism>
<reference evidence="4" key="2">
    <citation type="submission" date="2014-05" db="EMBL/GenBank/DDBJ databases">
        <title>The genome and life-stage specific transcriptomes of Globodera pallida elucidate key aspects of plant parasitism by a cyst nematode.</title>
        <authorList>
            <person name="Cotton J.A."/>
            <person name="Lilley C.J."/>
            <person name="Jones L.M."/>
            <person name="Kikuchi T."/>
            <person name="Reid A.J."/>
            <person name="Thorpe P."/>
            <person name="Tsai I.J."/>
            <person name="Beasley H."/>
            <person name="Blok V."/>
            <person name="Cock P.J.A."/>
            <person name="Van den Akker S.E."/>
            <person name="Holroyd N."/>
            <person name="Hunt M."/>
            <person name="Mantelin S."/>
            <person name="Naghra H."/>
            <person name="Pain A."/>
            <person name="Palomares-Rius J.E."/>
            <person name="Zarowiecki M."/>
            <person name="Berriman M."/>
            <person name="Jones J.T."/>
            <person name="Urwin P.E."/>
        </authorList>
    </citation>
    <scope>NUCLEOTIDE SEQUENCE [LARGE SCALE GENOMIC DNA]</scope>
    <source>
        <strain evidence="4">Lindley</strain>
    </source>
</reference>
<dbReference type="GO" id="GO:0030246">
    <property type="term" value="F:carbohydrate binding"/>
    <property type="evidence" value="ECO:0007669"/>
    <property type="project" value="UniProtKB-UniRule"/>
</dbReference>
<dbReference type="AlphaFoldDB" id="A0A183CDI0"/>
<dbReference type="Pfam" id="PF00337">
    <property type="entry name" value="Gal-bind_lectin"/>
    <property type="match status" value="2"/>
</dbReference>
<feature type="domain" description="Galectin" evidence="3">
    <location>
        <begin position="24"/>
        <end position="152"/>
    </location>
</feature>
<dbReference type="SUPFAM" id="SSF49899">
    <property type="entry name" value="Concanavalin A-like lectins/glucanases"/>
    <property type="match status" value="3"/>
</dbReference>
<dbReference type="Gene3D" id="2.60.120.200">
    <property type="match status" value="3"/>
</dbReference>
<protein>
    <recommendedName>
        <fullName evidence="2">Galectin</fullName>
    </recommendedName>
</protein>
<dbReference type="InterPro" id="IPR001079">
    <property type="entry name" value="Galectin_CRD"/>
</dbReference>
<evidence type="ECO:0000256" key="1">
    <source>
        <dbReference type="ARBA" id="ARBA00022734"/>
    </source>
</evidence>
<dbReference type="PANTHER" id="PTHR11346">
    <property type="entry name" value="GALECTIN"/>
    <property type="match status" value="1"/>
</dbReference>
<name>A0A183CDI0_GLOPA</name>
<keyword evidence="1 2" id="KW-0430">Lectin</keyword>
<reference evidence="4" key="1">
    <citation type="submission" date="2013-12" db="EMBL/GenBank/DDBJ databases">
        <authorList>
            <person name="Aslett M."/>
        </authorList>
    </citation>
    <scope>NUCLEOTIDE SEQUENCE [LARGE SCALE GENOMIC DNA]</scope>
    <source>
        <strain evidence="4">Lindley</strain>
    </source>
</reference>
<dbReference type="SMART" id="SM00908">
    <property type="entry name" value="Gal-bind_lectin"/>
    <property type="match status" value="1"/>
</dbReference>
<reference evidence="5" key="3">
    <citation type="submission" date="2016-06" db="UniProtKB">
        <authorList>
            <consortium name="WormBaseParasite"/>
        </authorList>
    </citation>
    <scope>IDENTIFICATION</scope>
</reference>
<dbReference type="Proteomes" id="UP000050741">
    <property type="component" value="Unassembled WGS sequence"/>
</dbReference>
<accession>A0A183CDI0</accession>
<evidence type="ECO:0000313" key="4">
    <source>
        <dbReference type="Proteomes" id="UP000050741"/>
    </source>
</evidence>
<evidence type="ECO:0000313" key="5">
    <source>
        <dbReference type="WBParaSite" id="GPLIN_001093400"/>
    </source>
</evidence>
<evidence type="ECO:0000256" key="2">
    <source>
        <dbReference type="RuleBase" id="RU102079"/>
    </source>
</evidence>
<dbReference type="WBParaSite" id="GPLIN_001093400">
    <property type="protein sequence ID" value="GPLIN_001093400"/>
    <property type="gene ID" value="GPLIN_001093400"/>
</dbReference>